<evidence type="ECO:0000313" key="4">
    <source>
        <dbReference type="Proteomes" id="UP000199611"/>
    </source>
</evidence>
<dbReference type="STRING" id="39841.SAMN05660836_01414"/>
<dbReference type="OrthoDB" id="5419447at2"/>
<keyword evidence="1" id="KW-0472">Membrane</keyword>
<evidence type="ECO:0000259" key="2">
    <source>
        <dbReference type="Pfam" id="PF13240"/>
    </source>
</evidence>
<dbReference type="Proteomes" id="UP000199611">
    <property type="component" value="Unassembled WGS sequence"/>
</dbReference>
<feature type="transmembrane region" description="Helical" evidence="1">
    <location>
        <begin position="96"/>
        <end position="118"/>
    </location>
</feature>
<keyword evidence="4" id="KW-1185">Reference proteome</keyword>
<organism evidence="3 4">
    <name type="scientific">Thermodesulforhabdus norvegica</name>
    <dbReference type="NCBI Taxonomy" id="39841"/>
    <lineage>
        <taxon>Bacteria</taxon>
        <taxon>Pseudomonadati</taxon>
        <taxon>Thermodesulfobacteriota</taxon>
        <taxon>Syntrophobacteria</taxon>
        <taxon>Syntrophobacterales</taxon>
        <taxon>Thermodesulforhabdaceae</taxon>
        <taxon>Thermodesulforhabdus</taxon>
    </lineage>
</organism>
<dbReference type="InterPro" id="IPR026870">
    <property type="entry name" value="Zinc_ribbon_dom"/>
</dbReference>
<evidence type="ECO:0000313" key="3">
    <source>
        <dbReference type="EMBL" id="SFM76093.1"/>
    </source>
</evidence>
<dbReference type="AlphaFoldDB" id="A0A1I4THI2"/>
<feature type="domain" description="Zinc-ribbon" evidence="2">
    <location>
        <begin position="3"/>
        <end position="24"/>
    </location>
</feature>
<accession>A0A1I4THI2</accession>
<protein>
    <submittedName>
        <fullName evidence="3">Zinc-ribbon domain-containing protein</fullName>
    </submittedName>
</protein>
<feature type="transmembrane region" description="Helical" evidence="1">
    <location>
        <begin position="63"/>
        <end position="84"/>
    </location>
</feature>
<proteinExistence type="predicted"/>
<reference evidence="3 4" key="1">
    <citation type="submission" date="2016-10" db="EMBL/GenBank/DDBJ databases">
        <authorList>
            <person name="de Groot N.N."/>
        </authorList>
    </citation>
    <scope>NUCLEOTIDE SEQUENCE [LARGE SCALE GENOMIC DNA]</scope>
    <source>
        <strain evidence="3 4">DSM 9990</strain>
    </source>
</reference>
<dbReference type="RefSeq" id="WP_093394563.1">
    <property type="nucleotide sequence ID" value="NZ_FOUU01000003.1"/>
</dbReference>
<gene>
    <name evidence="3" type="ORF">SAMN05660836_01414</name>
</gene>
<dbReference type="EMBL" id="FOUU01000003">
    <property type="protein sequence ID" value="SFM76093.1"/>
    <property type="molecule type" value="Genomic_DNA"/>
</dbReference>
<keyword evidence="1" id="KW-1133">Transmembrane helix</keyword>
<keyword evidence="1" id="KW-0812">Transmembrane</keyword>
<evidence type="ECO:0000256" key="1">
    <source>
        <dbReference type="SAM" id="Phobius"/>
    </source>
</evidence>
<dbReference type="Pfam" id="PF13240">
    <property type="entry name" value="Zn_Ribbon_1"/>
    <property type="match status" value="1"/>
</dbReference>
<sequence length="136" mass="15109">MKKCRVCRYEISEDALFCPNCGTPDPAKDKWDGWGLEYKTKTTFLGLPLIHVSFKYRPNRTPVVAKGLISIGQFGVGIINISQFGIGVVSISQFTIAFYALAQFALAYSLIAQIGVYVSKGYGQFVWKLADLLNLM</sequence>
<name>A0A1I4THI2_9BACT</name>